<dbReference type="SMART" id="SM00912">
    <property type="entry name" value="Haemagg_act"/>
    <property type="match status" value="1"/>
</dbReference>
<feature type="signal peptide" evidence="2">
    <location>
        <begin position="1"/>
        <end position="27"/>
    </location>
</feature>
<feature type="chain" id="PRO_5037656840" evidence="2">
    <location>
        <begin position="28"/>
        <end position="944"/>
    </location>
</feature>
<feature type="region of interest" description="Disordered" evidence="1">
    <location>
        <begin position="920"/>
        <end position="944"/>
    </location>
</feature>
<proteinExistence type="predicted"/>
<keyword evidence="5" id="KW-1185">Reference proteome</keyword>
<comment type="caution">
    <text evidence="4">The sequence shown here is derived from an EMBL/GenBank/DDBJ whole genome shotgun (WGS) entry which is preliminary data.</text>
</comment>
<feature type="domain" description="Filamentous haemagglutinin FhaB/tRNA nuclease CdiA-like TPS" evidence="3">
    <location>
        <begin position="32"/>
        <end position="143"/>
    </location>
</feature>
<evidence type="ECO:0000256" key="2">
    <source>
        <dbReference type="SAM" id="SignalP"/>
    </source>
</evidence>
<dbReference type="EMBL" id="JADEXN010000260">
    <property type="protein sequence ID" value="MBE9041881.1"/>
    <property type="molecule type" value="Genomic_DNA"/>
</dbReference>
<protein>
    <submittedName>
        <fullName evidence="4">S-layer family protein</fullName>
    </submittedName>
</protein>
<feature type="compositionally biased region" description="Low complexity" evidence="1">
    <location>
        <begin position="931"/>
        <end position="944"/>
    </location>
</feature>
<dbReference type="Gene3D" id="2.160.20.10">
    <property type="entry name" value="Single-stranded right-handed beta-helix, Pectin lyase-like"/>
    <property type="match status" value="2"/>
</dbReference>
<evidence type="ECO:0000313" key="4">
    <source>
        <dbReference type="EMBL" id="MBE9041881.1"/>
    </source>
</evidence>
<dbReference type="Proteomes" id="UP000621799">
    <property type="component" value="Unassembled WGS sequence"/>
</dbReference>
<evidence type="ECO:0000256" key="1">
    <source>
        <dbReference type="SAM" id="MobiDB-lite"/>
    </source>
</evidence>
<reference evidence="4" key="1">
    <citation type="submission" date="2020-10" db="EMBL/GenBank/DDBJ databases">
        <authorList>
            <person name="Castelo-Branco R."/>
            <person name="Eusebio N."/>
            <person name="Adriana R."/>
            <person name="Vieira A."/>
            <person name="Brugerolle De Fraissinette N."/>
            <person name="Rezende De Castro R."/>
            <person name="Schneider M.P."/>
            <person name="Vasconcelos V."/>
            <person name="Leao P.N."/>
        </authorList>
    </citation>
    <scope>NUCLEOTIDE SEQUENCE</scope>
    <source>
        <strain evidence="4">LEGE 11467</strain>
    </source>
</reference>
<dbReference type="Pfam" id="PF05860">
    <property type="entry name" value="TPS"/>
    <property type="match status" value="1"/>
</dbReference>
<dbReference type="NCBIfam" id="TIGR01901">
    <property type="entry name" value="adhes_NPXG"/>
    <property type="match status" value="1"/>
</dbReference>
<dbReference type="InterPro" id="IPR012334">
    <property type="entry name" value="Pectin_lyas_fold"/>
</dbReference>
<organism evidence="4 5">
    <name type="scientific">Zarconia navalis LEGE 11467</name>
    <dbReference type="NCBI Taxonomy" id="1828826"/>
    <lineage>
        <taxon>Bacteria</taxon>
        <taxon>Bacillati</taxon>
        <taxon>Cyanobacteriota</taxon>
        <taxon>Cyanophyceae</taxon>
        <taxon>Oscillatoriophycideae</taxon>
        <taxon>Oscillatoriales</taxon>
        <taxon>Oscillatoriales incertae sedis</taxon>
        <taxon>Zarconia</taxon>
        <taxon>Zarconia navalis</taxon>
    </lineage>
</organism>
<evidence type="ECO:0000259" key="3">
    <source>
        <dbReference type="SMART" id="SM00912"/>
    </source>
</evidence>
<dbReference type="RefSeq" id="WP_264322072.1">
    <property type="nucleotide sequence ID" value="NZ_JADEXN010000260.1"/>
</dbReference>
<name>A0A928W0U4_9CYAN</name>
<gene>
    <name evidence="4" type="ORF">IQ235_13940</name>
</gene>
<accession>A0A928W0U4</accession>
<dbReference type="InterPro" id="IPR008638">
    <property type="entry name" value="FhaB/CdiA-like_TPS"/>
</dbReference>
<dbReference type="AlphaFoldDB" id="A0A928W0U4"/>
<sequence length="944" mass="96889">MCKANSGSWLVSAALLTLGPIATPGQAQITPDATLPNNSVVLPDGNVLTIDGGTEAGSNLFHSFEDFSIPTGTEAFFNNSLSIENIITRVTGGNFSDIDGLIRANGTANLFLINPNGIQFGPNASLNIGGSFLGSSAESLLFEDGSFYSATQPDASTLLTVSVPVGLQFGANPDRIVNRSIARSSFDSPVPVLPFPLSPNIDLANVGLEVRPDRTLALIGGEIQLAGGNLTASNGQIYLGSVAGEGLVNFAPTLSGWRFEKGDIVNAGNISLSNGSLLNTSGVGGGRVEIVGDTATLRDGRIFALTLGNLNGGGIEIRARELQVTEGSQISTLTLGEGRGGDIRFQVTDSVEFNGLGLENYRLVAGFYLTQGVINPFEAQIALLTGTAGTGDAGDIIIETGKLRLDNGVLGGSTTFGAGNAGNLRVRSNTFELVGSGINNGTILGSTGTGGDINIETDRLTMSSEAGLVSVTPTNGAGGDITIMATESIEMFGSPEAVFDTLISTNAFGLNGRSGNIIIDTQRLSLSGRSVIASSNGSIIGSSLLVSDAGGPGGDVTIRASESISMAGIIREDMELDSFSNIAAQTLNSSPGGNINISTPVLDVRLGLISAASLNDGDAGDITIDAGRVVLEDALVEVSVGAVAFLRDVSATGSAGELNLNADRLVVGRDARVTGLALGSGRAGNLNIAARELVLTDGGSIDASTNSGLGGNLNFKARDIQLRQQSRIETNAGNATGGNIAIDTDTLVALENSDISANSINDRGGQIAIDASGIFGTQFRDAPTPESDITATSALGAEFSGVVRIQTPDVDAASGLVALDGSTLNPSTQIQNSCAAALENRFVITGNGGLAEDPTQFLQPQTVWRDTRLGEIQSHLTLNPTGTEPEEFSVSTEPFVEATGWRTNSRGQIELVAASGNLSYSPWQPHPDCESVSQDSASTQSSGR</sequence>
<keyword evidence="2" id="KW-0732">Signal</keyword>
<dbReference type="InterPro" id="IPR011050">
    <property type="entry name" value="Pectin_lyase_fold/virulence"/>
</dbReference>
<evidence type="ECO:0000313" key="5">
    <source>
        <dbReference type="Proteomes" id="UP000621799"/>
    </source>
</evidence>
<dbReference type="SUPFAM" id="SSF51126">
    <property type="entry name" value="Pectin lyase-like"/>
    <property type="match status" value="2"/>
</dbReference>